<name>K5X2R6_PHACS</name>
<proteinExistence type="predicted"/>
<gene>
    <name evidence="1" type="ORF">PHACADRAFT_27832</name>
</gene>
<dbReference type="OrthoDB" id="2804524at2759"/>
<protein>
    <submittedName>
        <fullName evidence="1">Uncharacterized protein</fullName>
    </submittedName>
</protein>
<dbReference type="EMBL" id="JH930471">
    <property type="protein sequence ID" value="EKM57102.1"/>
    <property type="molecule type" value="Genomic_DNA"/>
</dbReference>
<evidence type="ECO:0000313" key="1">
    <source>
        <dbReference type="EMBL" id="EKM57102.1"/>
    </source>
</evidence>
<dbReference type="HOGENOM" id="CLU_1315797_0_0_1"/>
<organism evidence="1 2">
    <name type="scientific">Phanerochaete carnosa (strain HHB-10118-sp)</name>
    <name type="common">White-rot fungus</name>
    <name type="synonym">Peniophora carnosa</name>
    <dbReference type="NCBI Taxonomy" id="650164"/>
    <lineage>
        <taxon>Eukaryota</taxon>
        <taxon>Fungi</taxon>
        <taxon>Dikarya</taxon>
        <taxon>Basidiomycota</taxon>
        <taxon>Agaricomycotina</taxon>
        <taxon>Agaricomycetes</taxon>
        <taxon>Polyporales</taxon>
        <taxon>Phanerochaetaceae</taxon>
        <taxon>Phanerochaete</taxon>
    </lineage>
</organism>
<dbReference type="RefSeq" id="XP_007394058.1">
    <property type="nucleotide sequence ID" value="XM_007393996.1"/>
</dbReference>
<reference evidence="1 2" key="1">
    <citation type="journal article" date="2012" name="BMC Genomics">
        <title>Comparative genomics of the white-rot fungi, Phanerochaete carnosa and P. chrysosporium, to elucidate the genetic basis of the distinct wood types they colonize.</title>
        <authorList>
            <person name="Suzuki H."/>
            <person name="MacDonald J."/>
            <person name="Syed K."/>
            <person name="Salamov A."/>
            <person name="Hori C."/>
            <person name="Aerts A."/>
            <person name="Henrissat B."/>
            <person name="Wiebenga A."/>
            <person name="vanKuyk P.A."/>
            <person name="Barry K."/>
            <person name="Lindquist E."/>
            <person name="LaButti K."/>
            <person name="Lapidus A."/>
            <person name="Lucas S."/>
            <person name="Coutinho P."/>
            <person name="Gong Y."/>
            <person name="Samejima M."/>
            <person name="Mahadevan R."/>
            <person name="Abou-Zaid M."/>
            <person name="de Vries R.P."/>
            <person name="Igarashi K."/>
            <person name="Yadav J.S."/>
            <person name="Grigoriev I.V."/>
            <person name="Master E.R."/>
        </authorList>
    </citation>
    <scope>NUCLEOTIDE SEQUENCE [LARGE SCALE GENOMIC DNA]</scope>
    <source>
        <strain evidence="1 2">HHB-10118-sp</strain>
    </source>
</reference>
<dbReference type="AlphaFoldDB" id="K5X2R6"/>
<dbReference type="InParanoid" id="K5X2R6"/>
<accession>K5X2R6</accession>
<dbReference type="KEGG" id="pco:PHACADRAFT_27832"/>
<evidence type="ECO:0000313" key="2">
    <source>
        <dbReference type="Proteomes" id="UP000008370"/>
    </source>
</evidence>
<sequence>MILDAVDIILQTRYFNQIPLNANGTASHPGWPEEDRQWGGHAFYPKWIRAVHATHLGGGPPNRRKGGFPDFLLASHDELPNPAAVFEVKFWYGTPDRILTEMRMGYPHGQFPWNEQSTTGKVLKQIWGEMIYHRATLGAITNGRLVAVYMKTGPDEITLSDWHPWESSDIVHTIAGLTCLSIDWPILLQHFQENVIVDAFSAPRVVGLE</sequence>
<keyword evidence="2" id="KW-1185">Reference proteome</keyword>
<dbReference type="Proteomes" id="UP000008370">
    <property type="component" value="Unassembled WGS sequence"/>
</dbReference>
<dbReference type="GeneID" id="18919511"/>